<dbReference type="InterPro" id="IPR009003">
    <property type="entry name" value="Peptidase_S1_PA"/>
</dbReference>
<dbReference type="GO" id="GO:0004252">
    <property type="term" value="F:serine-type endopeptidase activity"/>
    <property type="evidence" value="ECO:0007669"/>
    <property type="project" value="UniProtKB-EC"/>
</dbReference>
<dbReference type="Gene3D" id="2.40.10.10">
    <property type="entry name" value="Trypsin-like serine proteases"/>
    <property type="match status" value="1"/>
</dbReference>
<evidence type="ECO:0000313" key="8">
    <source>
        <dbReference type="Proteomes" id="UP000429181"/>
    </source>
</evidence>
<dbReference type="Proteomes" id="UP000429181">
    <property type="component" value="Chromosome 8"/>
</dbReference>
<dbReference type="PANTHER" id="PTHR24253:SF42">
    <property type="entry name" value="PROTEASE, SERINE 47"/>
    <property type="match status" value="1"/>
</dbReference>
<dbReference type="Pfam" id="PF00089">
    <property type="entry name" value="Trypsin"/>
    <property type="match status" value="1"/>
</dbReference>
<evidence type="ECO:0000256" key="4">
    <source>
        <dbReference type="ARBA" id="ARBA00054350"/>
    </source>
</evidence>
<comment type="catalytic activity">
    <reaction evidence="3">
        <text>Preferential cleavage: Arg-|-Xaa, Lys-|-Xaa, but with more restricted specificity than trypsin.</text>
        <dbReference type="EC" id="3.4.21.59"/>
    </reaction>
</comment>
<dbReference type="PANTHER" id="PTHR24253">
    <property type="entry name" value="TRANSMEMBRANE PROTEASE SERINE"/>
    <property type="match status" value="1"/>
</dbReference>
<dbReference type="SMART" id="SM00020">
    <property type="entry name" value="Tryp_SPc"/>
    <property type="match status" value="1"/>
</dbReference>
<organism evidence="7 8">
    <name type="scientific">Bos indicus x Bos taurus</name>
    <name type="common">Hybrid cattle</name>
    <dbReference type="NCBI Taxonomy" id="30522"/>
    <lineage>
        <taxon>Eukaryota</taxon>
        <taxon>Metazoa</taxon>
        <taxon>Chordata</taxon>
        <taxon>Craniata</taxon>
        <taxon>Vertebrata</taxon>
        <taxon>Euteleostomi</taxon>
        <taxon>Mammalia</taxon>
        <taxon>Eutheria</taxon>
        <taxon>Laurasiatheria</taxon>
        <taxon>Artiodactyla</taxon>
        <taxon>Ruminantia</taxon>
        <taxon>Pecora</taxon>
        <taxon>Bovidae</taxon>
        <taxon>Bovinae</taxon>
        <taxon>Bos</taxon>
    </lineage>
</organism>
<dbReference type="PRINTS" id="PR00722">
    <property type="entry name" value="CHYMOTRYPSIN"/>
</dbReference>
<name>A0A4W2H3Z9_BOBOX</name>
<evidence type="ECO:0000259" key="6">
    <source>
        <dbReference type="PROSITE" id="PS50240"/>
    </source>
</evidence>
<dbReference type="InterPro" id="IPR033116">
    <property type="entry name" value="TRYPSIN_SER"/>
</dbReference>
<dbReference type="EC" id="3.4.21.59" evidence="5"/>
<comment type="subunit">
    <text evidence="1">Homotetramer.</text>
</comment>
<dbReference type="PROSITE" id="PS50240">
    <property type="entry name" value="TRYPSIN_DOM"/>
    <property type="match status" value="1"/>
</dbReference>
<proteinExistence type="predicted"/>
<reference evidence="7 8" key="1">
    <citation type="submission" date="2018-11" db="EMBL/GenBank/DDBJ databases">
        <title>Haplotype-resolved cattle genomes.</title>
        <authorList>
            <person name="Low W.Y."/>
            <person name="Tearle R."/>
            <person name="Bickhart D.M."/>
            <person name="Rosen B.D."/>
            <person name="Koren S."/>
            <person name="Rhie A."/>
            <person name="Hiendleder S."/>
            <person name="Phillippy A.M."/>
            <person name="Smith T.P.L."/>
            <person name="Williams J.L."/>
        </authorList>
    </citation>
    <scope>NUCLEOTIDE SEQUENCE [LARGE SCALE GENOMIC DNA]</scope>
</reference>
<evidence type="ECO:0000256" key="1">
    <source>
        <dbReference type="ARBA" id="ARBA00011881"/>
    </source>
</evidence>
<accession>A0A4W2H3Z9</accession>
<feature type="domain" description="Peptidase S1" evidence="6">
    <location>
        <begin position="27"/>
        <end position="301"/>
    </location>
</feature>
<dbReference type="CDD" id="cd00190">
    <property type="entry name" value="Tryp_SPc"/>
    <property type="match status" value="1"/>
</dbReference>
<keyword evidence="2" id="KW-1015">Disulfide bond</keyword>
<protein>
    <recommendedName>
        <fullName evidence="5">tryptase</fullName>
        <ecNumber evidence="5">3.4.21.59</ecNumber>
    </recommendedName>
</protein>
<dbReference type="GeneTree" id="ENSGT00940000157345"/>
<dbReference type="InterPro" id="IPR043504">
    <property type="entry name" value="Peptidase_S1_PA_chymotrypsin"/>
</dbReference>
<dbReference type="GO" id="GO:0006508">
    <property type="term" value="P:proteolysis"/>
    <property type="evidence" value="ECO:0007669"/>
    <property type="project" value="InterPro"/>
</dbReference>
<dbReference type="InterPro" id="IPR001254">
    <property type="entry name" value="Trypsin_dom"/>
</dbReference>
<evidence type="ECO:0000256" key="2">
    <source>
        <dbReference type="ARBA" id="ARBA00023157"/>
    </source>
</evidence>
<dbReference type="InterPro" id="IPR001314">
    <property type="entry name" value="Peptidase_S1A"/>
</dbReference>
<dbReference type="PROSITE" id="PS00135">
    <property type="entry name" value="TRYPSIN_SER"/>
    <property type="match status" value="1"/>
</dbReference>
<reference evidence="7" key="2">
    <citation type="submission" date="2025-08" db="UniProtKB">
        <authorList>
            <consortium name="Ensembl"/>
        </authorList>
    </citation>
    <scope>IDENTIFICATION</scope>
</reference>
<dbReference type="Ensembl" id="ENSBIXT00005041744.1">
    <property type="protein sequence ID" value="ENSBIXP00005025822.1"/>
    <property type="gene ID" value="ENSBIXG00005007787.1"/>
</dbReference>
<evidence type="ECO:0000256" key="3">
    <source>
        <dbReference type="ARBA" id="ARBA00050838"/>
    </source>
</evidence>
<evidence type="ECO:0000313" key="7">
    <source>
        <dbReference type="Ensembl" id="ENSBIXP00005025822.1"/>
    </source>
</evidence>
<dbReference type="SUPFAM" id="SSF50494">
    <property type="entry name" value="Trypsin-like serine proteases"/>
    <property type="match status" value="1"/>
</dbReference>
<dbReference type="FunFam" id="2.40.10.10:FF:000039">
    <property type="entry name" value="Brain-specific serine protease 4"/>
    <property type="match status" value="1"/>
</dbReference>
<sequence>AQHLAALLKDVLLVSTVCGKPKVMGRIYGGRDVEAGQWPWQASLRFQGSHICGAVLINSSWLLSTAHCFLNVGPEVSCMESLEGIQLYQHTPQTREVSVSRIITHPDFEKLHPFGSDIAMLQLLFPVNFTSYIIPACLPVPGMKLPSNSSCWITGWGMLNEENWSQLPPSPLLEPFHLQEGKVSFVENKFCNMLYGLAKGKNVSVQEDMLCAGDFSTGTSICLGDSGGPLVCDFTSSWVLMGLASWGFDCRHPIYPSIFTNPLSSCSVPQAPAFSLEPSPDPTPPAPSALSGPFLAFLSTS</sequence>
<dbReference type="AlphaFoldDB" id="A0A4W2H3Z9"/>
<comment type="function">
    <text evidence="4">Tryptase is the major neutral protease present in mast cells and is secreted upon the coupled activation-degranulation response of this cell type.</text>
</comment>
<evidence type="ECO:0000256" key="5">
    <source>
        <dbReference type="ARBA" id="ARBA00066748"/>
    </source>
</evidence>